<gene>
    <name evidence="3" type="ORF">D4L85_16430</name>
</gene>
<name>A0A385STC7_9BACT</name>
<feature type="compositionally biased region" description="Low complexity" evidence="1">
    <location>
        <begin position="282"/>
        <end position="299"/>
    </location>
</feature>
<keyword evidence="2" id="KW-0812">Transmembrane</keyword>
<dbReference type="EMBL" id="CP032382">
    <property type="protein sequence ID" value="AYB32058.1"/>
    <property type="molecule type" value="Genomic_DNA"/>
</dbReference>
<evidence type="ECO:0000313" key="4">
    <source>
        <dbReference type="Proteomes" id="UP000266183"/>
    </source>
</evidence>
<keyword evidence="4" id="KW-1185">Reference proteome</keyword>
<sequence>MSKITERLDVSELLLLERKKNVLMISAEAYYRAYTIIFDFKVPFLFYIGLITLLFVPTLSNAQIRIPSLEIPRNTSYEIPGDTLLVDHLIMHDSSKLILNKTCNASFIKAKKITAGVSCSIVGNGNNGTNGKNGKDSDHPYGPCKSGVTGEQGKSGTNGTSGKNLTLEVDYLELNHLILINLNGGNGGYGGNGGNGSSGNKGTAHCLSNGGDGGNGGNGGDGGSGGSLALSCTNCGYNFSLSEKVKLVNHGGYRGFEGEGGMGGIKGNGSSEKVSRHGNKGKNGLAGKNGKDGNFTYAK</sequence>
<dbReference type="KEGG" id="chk:D4L85_16430"/>
<feature type="transmembrane region" description="Helical" evidence="2">
    <location>
        <begin position="44"/>
        <end position="64"/>
    </location>
</feature>
<evidence type="ECO:0000256" key="1">
    <source>
        <dbReference type="SAM" id="MobiDB-lite"/>
    </source>
</evidence>
<feature type="region of interest" description="Disordered" evidence="1">
    <location>
        <begin position="259"/>
        <end position="299"/>
    </location>
</feature>
<proteinExistence type="predicted"/>
<evidence type="ECO:0000256" key="2">
    <source>
        <dbReference type="SAM" id="Phobius"/>
    </source>
</evidence>
<accession>A0A385STC7</accession>
<dbReference type="AlphaFoldDB" id="A0A385STC7"/>
<dbReference type="OrthoDB" id="9965153at2"/>
<protein>
    <recommendedName>
        <fullName evidence="5">Collagen-like protein</fullName>
    </recommendedName>
</protein>
<reference evidence="4" key="1">
    <citation type="submission" date="2018-09" db="EMBL/GenBank/DDBJ databases">
        <title>Chryseolinea sp. KIS68-18 isolated from soil.</title>
        <authorList>
            <person name="Weon H.-Y."/>
            <person name="Kwon S.-W."/>
            <person name="Lee S.A."/>
        </authorList>
    </citation>
    <scope>NUCLEOTIDE SEQUENCE [LARGE SCALE GENOMIC DNA]</scope>
    <source>
        <strain evidence="4">KIS68-18</strain>
    </source>
</reference>
<keyword evidence="2" id="KW-0472">Membrane</keyword>
<organism evidence="3 4">
    <name type="scientific">Chryseolinea soli</name>
    <dbReference type="NCBI Taxonomy" id="2321403"/>
    <lineage>
        <taxon>Bacteria</taxon>
        <taxon>Pseudomonadati</taxon>
        <taxon>Bacteroidota</taxon>
        <taxon>Cytophagia</taxon>
        <taxon>Cytophagales</taxon>
        <taxon>Fulvivirgaceae</taxon>
        <taxon>Chryseolinea</taxon>
    </lineage>
</organism>
<dbReference type="Proteomes" id="UP000266183">
    <property type="component" value="Chromosome"/>
</dbReference>
<evidence type="ECO:0008006" key="5">
    <source>
        <dbReference type="Google" id="ProtNLM"/>
    </source>
</evidence>
<evidence type="ECO:0000313" key="3">
    <source>
        <dbReference type="EMBL" id="AYB32058.1"/>
    </source>
</evidence>
<dbReference type="RefSeq" id="WP_119755319.1">
    <property type="nucleotide sequence ID" value="NZ_CP032382.1"/>
</dbReference>
<keyword evidence="2" id="KW-1133">Transmembrane helix</keyword>
<feature type="region of interest" description="Disordered" evidence="1">
    <location>
        <begin position="128"/>
        <end position="161"/>
    </location>
</feature>
<feature type="compositionally biased region" description="Polar residues" evidence="1">
    <location>
        <begin position="152"/>
        <end position="161"/>
    </location>
</feature>